<evidence type="ECO:0000256" key="1">
    <source>
        <dbReference type="SAM" id="MobiDB-lite"/>
    </source>
</evidence>
<dbReference type="AlphaFoldDB" id="A0AAN8F7T4"/>
<protein>
    <submittedName>
        <fullName evidence="2">Uncharacterized protein</fullName>
    </submittedName>
</protein>
<organism evidence="2 3">
    <name type="scientific">Trichostrongylus colubriformis</name>
    <name type="common">Black scour worm</name>
    <dbReference type="NCBI Taxonomy" id="6319"/>
    <lineage>
        <taxon>Eukaryota</taxon>
        <taxon>Metazoa</taxon>
        <taxon>Ecdysozoa</taxon>
        <taxon>Nematoda</taxon>
        <taxon>Chromadorea</taxon>
        <taxon>Rhabditida</taxon>
        <taxon>Rhabditina</taxon>
        <taxon>Rhabditomorpha</taxon>
        <taxon>Strongyloidea</taxon>
        <taxon>Trichostrongylidae</taxon>
        <taxon>Trichostrongylus</taxon>
    </lineage>
</organism>
<gene>
    <name evidence="2" type="ORF">GCK32_017387</name>
</gene>
<feature type="compositionally biased region" description="Basic and acidic residues" evidence="1">
    <location>
        <begin position="214"/>
        <end position="234"/>
    </location>
</feature>
<keyword evidence="3" id="KW-1185">Reference proteome</keyword>
<proteinExistence type="predicted"/>
<evidence type="ECO:0000313" key="2">
    <source>
        <dbReference type="EMBL" id="KAK5968967.1"/>
    </source>
</evidence>
<evidence type="ECO:0000313" key="3">
    <source>
        <dbReference type="Proteomes" id="UP001331761"/>
    </source>
</evidence>
<name>A0AAN8F7T4_TRICO</name>
<accession>A0AAN8F7T4</accession>
<dbReference type="EMBL" id="WIXE01020781">
    <property type="protein sequence ID" value="KAK5968967.1"/>
    <property type="molecule type" value="Genomic_DNA"/>
</dbReference>
<feature type="region of interest" description="Disordered" evidence="1">
    <location>
        <begin position="213"/>
        <end position="234"/>
    </location>
</feature>
<comment type="caution">
    <text evidence="2">The sequence shown here is derived from an EMBL/GenBank/DDBJ whole genome shotgun (WGS) entry which is preliminary data.</text>
</comment>
<reference evidence="2 3" key="1">
    <citation type="submission" date="2019-10" db="EMBL/GenBank/DDBJ databases">
        <title>Assembly and Annotation for the nematode Trichostrongylus colubriformis.</title>
        <authorList>
            <person name="Martin J."/>
        </authorList>
    </citation>
    <scope>NUCLEOTIDE SEQUENCE [LARGE SCALE GENOMIC DNA]</scope>
    <source>
        <strain evidence="2">G859</strain>
        <tissue evidence="2">Whole worm</tissue>
    </source>
</reference>
<sequence length="234" mass="27209">MTSHPLHNVKAEVGHEVSSEFVVNTKEIVTESIIDVVNERCTIDNTQIDGFYACKEGAVAEILCKSSAEPGTNRMIMDHDESHEPLRRRRMDEERRLIEELREYVRKEIEFLDEIRRCMEAEMANADIQISNEDHRNGFTDFKETLGLYAEQERKQGVRRTYMLADAKVVENQEVEEDLLDLDYEDYSHLVEENRSWNFPFLSDLAGTSRRCNGIKDDQHGRMNSDAPKERVHG</sequence>
<dbReference type="Proteomes" id="UP001331761">
    <property type="component" value="Unassembled WGS sequence"/>
</dbReference>